<dbReference type="Pfam" id="PF00264">
    <property type="entry name" value="Tyrosinase"/>
    <property type="match status" value="1"/>
</dbReference>
<dbReference type="Proteomes" id="UP000541154">
    <property type="component" value="Unassembled WGS sequence"/>
</dbReference>
<proteinExistence type="predicted"/>
<dbReference type="EMBL" id="SPNV01000041">
    <property type="protein sequence ID" value="KAF5864004.1"/>
    <property type="molecule type" value="Genomic_DNA"/>
</dbReference>
<reference evidence="2 3" key="1">
    <citation type="submission" date="2019-04" db="EMBL/GenBank/DDBJ databases">
        <title>Aspergillus burnettii sp. nov., novel species from soil in southeast Queensland.</title>
        <authorList>
            <person name="Gilchrist C.L.M."/>
            <person name="Pitt J.I."/>
            <person name="Lange L."/>
            <person name="Lacey H.J."/>
            <person name="Vuong D."/>
            <person name="Midgley D.J."/>
            <person name="Greenfield P."/>
            <person name="Bradbury M."/>
            <person name="Lacey E."/>
            <person name="Busk P.K."/>
            <person name="Pilgaard B."/>
            <person name="Chooi Y.H."/>
            <person name="Piggott A.M."/>
        </authorList>
    </citation>
    <scope>NUCLEOTIDE SEQUENCE [LARGE SCALE GENOMIC DNA]</scope>
    <source>
        <strain evidence="2 3">FRR 5400</strain>
    </source>
</reference>
<evidence type="ECO:0000259" key="1">
    <source>
        <dbReference type="PROSITE" id="PS00498"/>
    </source>
</evidence>
<accession>A0A8H6AC38</accession>
<evidence type="ECO:0000313" key="3">
    <source>
        <dbReference type="Proteomes" id="UP000541154"/>
    </source>
</evidence>
<gene>
    <name evidence="2" type="ORF">ETB97_008940</name>
</gene>
<dbReference type="Gene3D" id="1.10.1280.10">
    <property type="entry name" value="Di-copper center containing domain from catechol oxidase"/>
    <property type="match status" value="1"/>
</dbReference>
<protein>
    <recommendedName>
        <fullName evidence="1">Tyrosinase copper-binding domain-containing protein</fullName>
    </recommendedName>
</protein>
<dbReference type="GO" id="GO:0016491">
    <property type="term" value="F:oxidoreductase activity"/>
    <property type="evidence" value="ECO:0007669"/>
    <property type="project" value="InterPro"/>
</dbReference>
<name>A0A8H6AC38_PETAA</name>
<dbReference type="PROSITE" id="PS00498">
    <property type="entry name" value="TYROSINASE_2"/>
    <property type="match status" value="1"/>
</dbReference>
<organism evidence="2 3">
    <name type="scientific">Petromyces alliaceus</name>
    <name type="common">Aspergillus alliaceus</name>
    <dbReference type="NCBI Taxonomy" id="209559"/>
    <lineage>
        <taxon>Eukaryota</taxon>
        <taxon>Fungi</taxon>
        <taxon>Dikarya</taxon>
        <taxon>Ascomycota</taxon>
        <taxon>Pezizomycotina</taxon>
        <taxon>Eurotiomycetes</taxon>
        <taxon>Eurotiomycetidae</taxon>
        <taxon>Eurotiales</taxon>
        <taxon>Aspergillaceae</taxon>
        <taxon>Aspergillus</taxon>
        <taxon>Aspergillus subgen. Circumdati</taxon>
    </lineage>
</organism>
<evidence type="ECO:0000313" key="2">
    <source>
        <dbReference type="EMBL" id="KAF5864004.1"/>
    </source>
</evidence>
<comment type="caution">
    <text evidence="2">The sequence shown here is derived from an EMBL/GenBank/DDBJ whole genome shotgun (WGS) entry which is preliminary data.</text>
</comment>
<dbReference type="AlphaFoldDB" id="A0A8H6AC38"/>
<keyword evidence="3" id="KW-1185">Reference proteome</keyword>
<feature type="domain" description="Tyrosinase copper-binding" evidence="1">
    <location>
        <begin position="10"/>
        <end position="21"/>
    </location>
</feature>
<sequence>MADISYTAFDPIFLSYHANMDRISEMSIRTGRARQFSSNFPLRQFVDSAAAVFYDDPREYRYTTLGDMAKPIQTMQYVYARQRPTSCPSLR</sequence>
<dbReference type="SUPFAM" id="SSF48056">
    <property type="entry name" value="Di-copper centre-containing domain"/>
    <property type="match status" value="1"/>
</dbReference>
<dbReference type="InterPro" id="IPR002227">
    <property type="entry name" value="Tyrosinase_Cu-bd"/>
</dbReference>
<dbReference type="InterPro" id="IPR008922">
    <property type="entry name" value="Di-copper_centre_dom_sf"/>
</dbReference>